<dbReference type="GO" id="GO:0008684">
    <property type="term" value="F:2-oxopent-4-enoate hydratase activity"/>
    <property type="evidence" value="ECO:0007669"/>
    <property type="project" value="TreeGrafter"/>
</dbReference>
<evidence type="ECO:0000313" key="2">
    <source>
        <dbReference type="Proteomes" id="UP000051084"/>
    </source>
</evidence>
<dbReference type="RefSeq" id="WP_054653868.1">
    <property type="nucleotide sequence ID" value="NZ_AZGC01000064.1"/>
</dbReference>
<gene>
    <name evidence="1" type="ORF">FC21_GL000459</name>
</gene>
<accession>A0A0R1UMM6</accession>
<dbReference type="PATRIC" id="fig|1423742.4.peg.478"/>
<keyword evidence="2" id="KW-1185">Reference proteome</keyword>
<dbReference type="InterPro" id="IPR050772">
    <property type="entry name" value="Hydratase-Decarb/MhpD_sf"/>
</dbReference>
<dbReference type="Gene3D" id="3.90.850.10">
    <property type="entry name" value="Fumarylacetoacetase-like, C-terminal domain"/>
    <property type="match status" value="1"/>
</dbReference>
<dbReference type="EMBL" id="AZGC01000064">
    <property type="protein sequence ID" value="KRL92082.1"/>
    <property type="molecule type" value="Genomic_DNA"/>
</dbReference>
<dbReference type="STRING" id="417373.GCA_001570685_01261"/>
<dbReference type="SUPFAM" id="SSF56529">
    <property type="entry name" value="FAH"/>
    <property type="match status" value="1"/>
</dbReference>
<proteinExistence type="predicted"/>
<dbReference type="InterPro" id="IPR036663">
    <property type="entry name" value="Fumarylacetoacetase_C_sf"/>
</dbReference>
<comment type="caution">
    <text evidence="1">The sequence shown here is derived from an EMBL/GenBank/DDBJ whole genome shotgun (WGS) entry which is preliminary data.</text>
</comment>
<dbReference type="GO" id="GO:0005737">
    <property type="term" value="C:cytoplasm"/>
    <property type="evidence" value="ECO:0007669"/>
    <property type="project" value="TreeGrafter"/>
</dbReference>
<dbReference type="PANTHER" id="PTHR30143">
    <property type="entry name" value="ACID HYDRATASE"/>
    <property type="match status" value="1"/>
</dbReference>
<dbReference type="Proteomes" id="UP000051084">
    <property type="component" value="Unassembled WGS sequence"/>
</dbReference>
<reference evidence="1 2" key="1">
    <citation type="journal article" date="2015" name="Genome Announc.">
        <title>Expanding the biotechnology potential of lactobacilli through comparative genomics of 213 strains and associated genera.</title>
        <authorList>
            <person name="Sun Z."/>
            <person name="Harris H.M."/>
            <person name="McCann A."/>
            <person name="Guo C."/>
            <person name="Argimon S."/>
            <person name="Zhang W."/>
            <person name="Yang X."/>
            <person name="Jeffery I.B."/>
            <person name="Cooney J.C."/>
            <person name="Kagawa T.F."/>
            <person name="Liu W."/>
            <person name="Song Y."/>
            <person name="Salvetti E."/>
            <person name="Wrobel A."/>
            <person name="Rasinkangas P."/>
            <person name="Parkhill J."/>
            <person name="Rea M.C."/>
            <person name="O'Sullivan O."/>
            <person name="Ritari J."/>
            <person name="Douillard F.P."/>
            <person name="Paul Ross R."/>
            <person name="Yang R."/>
            <person name="Briner A.E."/>
            <person name="Felis G.E."/>
            <person name="de Vos W.M."/>
            <person name="Barrangou R."/>
            <person name="Klaenhammer T.R."/>
            <person name="Caufield P.W."/>
            <person name="Cui Y."/>
            <person name="Zhang H."/>
            <person name="O'Toole P.W."/>
        </authorList>
    </citation>
    <scope>NUCLEOTIDE SEQUENCE [LARGE SCALE GENOMIC DNA]</scope>
    <source>
        <strain evidence="1 2">DSM 18793</strain>
    </source>
</reference>
<evidence type="ECO:0000313" key="1">
    <source>
        <dbReference type="EMBL" id="KRL92082.1"/>
    </source>
</evidence>
<dbReference type="OrthoDB" id="9792137at2"/>
<dbReference type="AlphaFoldDB" id="A0A0R1UMM6"/>
<organism evidence="1 2">
    <name type="scientific">Limosilactobacillus equigenerosi DSM 18793 = JCM 14505</name>
    <dbReference type="NCBI Taxonomy" id="1423742"/>
    <lineage>
        <taxon>Bacteria</taxon>
        <taxon>Bacillati</taxon>
        <taxon>Bacillota</taxon>
        <taxon>Bacilli</taxon>
        <taxon>Lactobacillales</taxon>
        <taxon>Lactobacillaceae</taxon>
        <taxon>Limosilactobacillus</taxon>
    </lineage>
</organism>
<sequence length="270" mass="29691">MTAQLNEQQAQFAQALANAYLTNTALNESDWADVVTDFETGYAVQERVMQLKGQPTAGYKVSLTSEETQQMFDTDAPLYGQQVADRFLPAPADVNLDHLNEPLLEVELGFRALEDLSPEDSLEDLFNKTAVCGTVELPDARFTNWFPALGKYNVLSDCAVGGAVVYGPERSTKEVFKDVADVATVHVDLFHNGKKVSEGDSSEVLGNPLNSLQWLVKKLHEQGKTFTRGQLVSSGTFLLPPHLTAGQWNAQFSHDLGNLFVKAHPTFSQL</sequence>
<dbReference type="PANTHER" id="PTHR30143:SF0">
    <property type="entry name" value="2-KETO-4-PENTENOATE HYDRATASE"/>
    <property type="match status" value="1"/>
</dbReference>
<name>A0A0R1UMM6_9LACO</name>
<protein>
    <submittedName>
        <fullName evidence="1">2-oxo-hept-3-ene-1,7-dioate hydratase</fullName>
    </submittedName>
</protein>